<dbReference type="SUPFAM" id="SSF53335">
    <property type="entry name" value="S-adenosyl-L-methionine-dependent methyltransferases"/>
    <property type="match status" value="1"/>
</dbReference>
<keyword evidence="3" id="KW-1185">Reference proteome</keyword>
<dbReference type="PANTHER" id="PTHR45036">
    <property type="entry name" value="METHYLTRANSFERASE LIKE 7B"/>
    <property type="match status" value="1"/>
</dbReference>
<evidence type="ECO:0000313" key="3">
    <source>
        <dbReference type="Proteomes" id="UP001527866"/>
    </source>
</evidence>
<dbReference type="EMBL" id="JAQFWQ010000011">
    <property type="protein sequence ID" value="MDA2810222.1"/>
    <property type="molecule type" value="Genomic_DNA"/>
</dbReference>
<name>A0ABT4U1I6_9ACTN</name>
<organism evidence="2 3">
    <name type="scientific">Nocardiopsis endophytica</name>
    <dbReference type="NCBI Taxonomy" id="3018445"/>
    <lineage>
        <taxon>Bacteria</taxon>
        <taxon>Bacillati</taxon>
        <taxon>Actinomycetota</taxon>
        <taxon>Actinomycetes</taxon>
        <taxon>Streptosporangiales</taxon>
        <taxon>Nocardiopsidaceae</taxon>
        <taxon>Nocardiopsis</taxon>
    </lineage>
</organism>
<comment type="caution">
    <text evidence="2">The sequence shown here is derived from an EMBL/GenBank/DDBJ whole genome shotgun (WGS) entry which is preliminary data.</text>
</comment>
<sequence>MTDVTEENRRLRDLWQEYAHRYDRDIGLLERMLLDDGRSWACAQAQGEVLEVAIGSGRNLEFYPEGVSLTGLDLSPPMLDLARERADSLGRAVELLEGEAHALPFPDEAFDTVVCTLGLCSVPDERPVIAEMYRVLRPGGRLVLLDHVGSHHRLILLWQRMLERNMLKQCGDYQTRRPLPLVERAGFAIEYSKRLKLGVVERVTARKPGA</sequence>
<evidence type="ECO:0000313" key="2">
    <source>
        <dbReference type="EMBL" id="MDA2810222.1"/>
    </source>
</evidence>
<dbReference type="GO" id="GO:0032259">
    <property type="term" value="P:methylation"/>
    <property type="evidence" value="ECO:0007669"/>
    <property type="project" value="UniProtKB-KW"/>
</dbReference>
<reference evidence="2 3" key="1">
    <citation type="submission" date="2023-01" db="EMBL/GenBank/DDBJ databases">
        <title>Draft genome sequence of Nocardiopsis sp. RSe5-2 isolated from halophytes.</title>
        <authorList>
            <person name="Duangmal K."/>
            <person name="Chantavorakit T."/>
        </authorList>
    </citation>
    <scope>NUCLEOTIDE SEQUENCE [LARGE SCALE GENOMIC DNA]</scope>
    <source>
        <strain evidence="2 3">RSe5-2</strain>
    </source>
</reference>
<gene>
    <name evidence="2" type="ORF">O4J56_06185</name>
</gene>
<dbReference type="Pfam" id="PF08241">
    <property type="entry name" value="Methyltransf_11"/>
    <property type="match status" value="1"/>
</dbReference>
<accession>A0ABT4U1I6</accession>
<dbReference type="InterPro" id="IPR029063">
    <property type="entry name" value="SAM-dependent_MTases_sf"/>
</dbReference>
<keyword evidence="2" id="KW-0489">Methyltransferase</keyword>
<feature type="domain" description="Methyltransferase type 11" evidence="1">
    <location>
        <begin position="50"/>
        <end position="144"/>
    </location>
</feature>
<dbReference type="CDD" id="cd02440">
    <property type="entry name" value="AdoMet_MTases"/>
    <property type="match status" value="1"/>
</dbReference>
<dbReference type="Proteomes" id="UP001527866">
    <property type="component" value="Unassembled WGS sequence"/>
</dbReference>
<dbReference type="PANTHER" id="PTHR45036:SF1">
    <property type="entry name" value="METHYLTRANSFERASE LIKE 7A"/>
    <property type="match status" value="1"/>
</dbReference>
<dbReference type="GO" id="GO:0008168">
    <property type="term" value="F:methyltransferase activity"/>
    <property type="evidence" value="ECO:0007669"/>
    <property type="project" value="UniProtKB-KW"/>
</dbReference>
<dbReference type="InterPro" id="IPR013216">
    <property type="entry name" value="Methyltransf_11"/>
</dbReference>
<dbReference type="InterPro" id="IPR052356">
    <property type="entry name" value="Thiol_S-MT"/>
</dbReference>
<dbReference type="Gene3D" id="3.40.50.150">
    <property type="entry name" value="Vaccinia Virus protein VP39"/>
    <property type="match status" value="1"/>
</dbReference>
<keyword evidence="2" id="KW-0808">Transferase</keyword>
<dbReference type="RefSeq" id="WP_270684233.1">
    <property type="nucleotide sequence ID" value="NZ_JAQFWQ010000011.1"/>
</dbReference>
<evidence type="ECO:0000259" key="1">
    <source>
        <dbReference type="Pfam" id="PF08241"/>
    </source>
</evidence>
<proteinExistence type="predicted"/>
<protein>
    <submittedName>
        <fullName evidence="2">Methyltransferase domain-containing protein</fullName>
    </submittedName>
</protein>